<dbReference type="Proteomes" id="UP000231655">
    <property type="component" value="Unassembled WGS sequence"/>
</dbReference>
<dbReference type="Gene3D" id="3.90.1170.50">
    <property type="entry name" value="Aldehyde oxidase/xanthine dehydrogenase, a/b hammerhead"/>
    <property type="match status" value="1"/>
</dbReference>
<dbReference type="SMART" id="SM01008">
    <property type="entry name" value="Ald_Xan_dh_C"/>
    <property type="match status" value="1"/>
</dbReference>
<gene>
    <name evidence="3" type="ORF">CVM39_09920</name>
    <name evidence="4" type="ORF">SAMN06297129_1385</name>
</gene>
<dbReference type="PANTHER" id="PTHR47495:SF1">
    <property type="entry name" value="BLL3820 PROTEIN"/>
    <property type="match status" value="1"/>
</dbReference>
<dbReference type="Proteomes" id="UP000231702">
    <property type="component" value="Unassembled WGS sequence"/>
</dbReference>
<dbReference type="GO" id="GO:0016491">
    <property type="term" value="F:oxidoreductase activity"/>
    <property type="evidence" value="ECO:0007669"/>
    <property type="project" value="InterPro"/>
</dbReference>
<feature type="transmembrane region" description="Helical" evidence="1">
    <location>
        <begin position="12"/>
        <end position="30"/>
    </location>
</feature>
<evidence type="ECO:0000313" key="5">
    <source>
        <dbReference type="Proteomes" id="UP000231655"/>
    </source>
</evidence>
<keyword evidence="1" id="KW-0472">Membrane</keyword>
<dbReference type="EMBL" id="OBEA01000002">
    <property type="protein sequence ID" value="SNY48275.1"/>
    <property type="molecule type" value="Genomic_DNA"/>
</dbReference>
<organism evidence="4 5">
    <name type="scientific">Pseudooceanicola antarcticus</name>
    <dbReference type="NCBI Taxonomy" id="1247613"/>
    <lineage>
        <taxon>Bacteria</taxon>
        <taxon>Pseudomonadati</taxon>
        <taxon>Pseudomonadota</taxon>
        <taxon>Alphaproteobacteria</taxon>
        <taxon>Rhodobacterales</taxon>
        <taxon>Paracoccaceae</taxon>
        <taxon>Pseudooceanicola</taxon>
    </lineage>
</organism>
<reference evidence="4 5" key="1">
    <citation type="submission" date="2017-09" db="EMBL/GenBank/DDBJ databases">
        <authorList>
            <person name="Ehlers B."/>
            <person name="Leendertz F.H."/>
        </authorList>
    </citation>
    <scope>NUCLEOTIDE SEQUENCE [LARGE SCALE GENOMIC DNA]</scope>
    <source>
        <strain evidence="4 5">CGMCC 1.12662</strain>
    </source>
</reference>
<dbReference type="Gene3D" id="3.30.365.10">
    <property type="entry name" value="Aldehyde oxidase/xanthine dehydrogenase, molybdopterin binding domain"/>
    <property type="match status" value="4"/>
</dbReference>
<proteinExistence type="predicted"/>
<keyword evidence="1" id="KW-1133">Transmembrane helix</keyword>
<dbReference type="PIRSF" id="PIRSF036389">
    <property type="entry name" value="IOR_B"/>
    <property type="match status" value="1"/>
</dbReference>
<evidence type="ECO:0000313" key="3">
    <source>
        <dbReference type="EMBL" id="PJE28777.1"/>
    </source>
</evidence>
<keyword evidence="6" id="KW-1185">Reference proteome</keyword>
<dbReference type="InterPro" id="IPR052516">
    <property type="entry name" value="N-heterocyclic_Hydroxylase"/>
</dbReference>
<sequence>MSRLTRLTRRAFILGSVTVTGGVAFGVYALNREPENPLAEDLPPEAVSFNPWIRIADGRITLIAPHTDLGQGIRHMQAALIAEELDVDLDQPELVIETGPPAAAYANRALADEGLPFMTQDMTPLAEISRDVAGRLMGALGLQGTGGSSSVPDSYEKLRQAGAMARETLKLAAARAHGVAVEELRTERGAVHLPDGRALPYVELAELAAELRPRYDVPLRDPGQWRILGKPMQRLDVLAKSTGTLTYGIDLRLPGMVHAAVRLNPRPGGVLEAHDDSAARALPGVERVLPVTGGLAVIASDTWTAFKGAEALECTWGPAAFPAEQADHWQALSDALDAPPEKVWRDEGDAESRATGWPMEYRAPYLAHAPLEPIGALIKVTADRCDIWVAHQFPGMAQQMVAEITGLPLEAVHLHNQYAGGSFGHRLEFENVTRAAEIGTALRGTPVKLTYSREEDMAHDFPRQIAMARAQGTILGGEVEALDLSIAAPSVTASQMSRIGLSVPGPDSQIVAGAWSMPYAIPALRVTAHRAPDLAPISSWRSVGASHAGFFAESALDELIHEGQADPLLERLRLCNYAPARACLEAVAEMCSWGEPLPEGRGRGVAMVMSFGTPVAEVIEVEDTPAGLRMTNAWVAADVGRVLDPVNIENLIQGGVVFGLGHAINSEITYADGMAQQTNYHAHAGLRLYQCPPIHVRVLETGPKVRGIGEPPVPPAAPALANAIFAATGRRLREMPFDKFVTFA</sequence>
<dbReference type="SUPFAM" id="SSF56003">
    <property type="entry name" value="Molybdenum cofactor-binding domain"/>
    <property type="match status" value="2"/>
</dbReference>
<evidence type="ECO:0000259" key="2">
    <source>
        <dbReference type="SMART" id="SM01008"/>
    </source>
</evidence>
<name>A0A285IJW5_9RHOB</name>
<dbReference type="Pfam" id="PF02738">
    <property type="entry name" value="MoCoBD_1"/>
    <property type="match status" value="1"/>
</dbReference>
<dbReference type="InterPro" id="IPR046867">
    <property type="entry name" value="AldOxase/xan_DH_MoCoBD2"/>
</dbReference>
<protein>
    <submittedName>
        <fullName evidence="4">Isoquinoline 1-oxidoreductase, beta subunit</fullName>
    </submittedName>
    <submittedName>
        <fullName evidence="3">Xanthine dehydrogenase family protein molybdopterin-binding subunit</fullName>
    </submittedName>
</protein>
<keyword evidence="1" id="KW-0812">Transmembrane</keyword>
<dbReference type="Pfam" id="PF20256">
    <property type="entry name" value="MoCoBD_2"/>
    <property type="match status" value="1"/>
</dbReference>
<feature type="domain" description="Aldehyde oxidase/xanthine dehydrogenase a/b hammerhead" evidence="2">
    <location>
        <begin position="242"/>
        <end position="320"/>
    </location>
</feature>
<dbReference type="AlphaFoldDB" id="A0A285IJW5"/>
<dbReference type="InterPro" id="IPR012368">
    <property type="entry name" value="OxRdtase_Mopterin-bd_su_IorB"/>
</dbReference>
<accession>A0A285IJW5</accession>
<dbReference type="RefSeq" id="WP_097145131.1">
    <property type="nucleotide sequence ID" value="NZ_OBEA01000002.1"/>
</dbReference>
<dbReference type="InterPro" id="IPR000674">
    <property type="entry name" value="Ald_Oxase/Xan_DH_a/b"/>
</dbReference>
<dbReference type="PANTHER" id="PTHR47495">
    <property type="entry name" value="ALDEHYDE DEHYDROGENASE"/>
    <property type="match status" value="1"/>
</dbReference>
<evidence type="ECO:0000313" key="6">
    <source>
        <dbReference type="Proteomes" id="UP000231702"/>
    </source>
</evidence>
<evidence type="ECO:0000313" key="4">
    <source>
        <dbReference type="EMBL" id="SNY48275.1"/>
    </source>
</evidence>
<dbReference type="OrthoDB" id="9767994at2"/>
<evidence type="ECO:0000256" key="1">
    <source>
        <dbReference type="SAM" id="Phobius"/>
    </source>
</evidence>
<dbReference type="InterPro" id="IPR008274">
    <property type="entry name" value="AldOxase/xan_DH_MoCoBD1"/>
</dbReference>
<dbReference type="EMBL" id="PGTD01000016">
    <property type="protein sequence ID" value="PJE28777.1"/>
    <property type="molecule type" value="Genomic_DNA"/>
</dbReference>
<reference evidence="3 6" key="2">
    <citation type="journal article" date="2018" name="Int. J. Syst. Evol. Microbiol.">
        <title>Pseudooceanicola lipolyticus sp. nov., a marine alphaproteobacterium, reclassification of Oceanicola flagellatus as Pseudooceanicola flagellatus comb. nov. and emended description of the genus Pseudooceanicola.</title>
        <authorList>
            <person name="Huang M.-M."/>
            <person name="Guo L.-L."/>
            <person name="Wu Y.-H."/>
            <person name="Lai Q.-L."/>
            <person name="Shao Z.-Z."/>
            <person name="Wang C.-S."/>
            <person name="Wu M."/>
            <person name="Xu X.-W."/>
        </authorList>
    </citation>
    <scope>NUCLEOTIDE SEQUENCE [LARGE SCALE GENOMIC DNA]</scope>
    <source>
        <strain evidence="3 6">Ar-45</strain>
    </source>
</reference>
<dbReference type="InterPro" id="IPR037165">
    <property type="entry name" value="AldOxase/xan_DH_Mopterin-bd_sf"/>
</dbReference>